<sequence length="250" mass="27740">MHDNVLISLNGVSFSYGAASILKDLTFSVKRGEYLGIIGPNGGGKTTLLKIMLGLLEPTEGTVELFGKDIHHFAEQYRIAYVPQRAQEVEQNFPATVEEVVRIGRIARRGVGKPFTKKDHEIIQNAMRLTGIERYHATRVGLLSGGERQRVSIARALAGEPDVLILDEPTSGVDMASERSFYDLLATLNREHNITIIFVSHDIDVVYHEAQSVLCLNHDLVCHGLSSEVLKEDVIRRLYGDKATIIPHSL</sequence>
<dbReference type="GO" id="GO:0005524">
    <property type="term" value="F:ATP binding"/>
    <property type="evidence" value="ECO:0007669"/>
    <property type="project" value="UniProtKB-KW"/>
</dbReference>
<evidence type="ECO:0000256" key="1">
    <source>
        <dbReference type="ARBA" id="ARBA00005417"/>
    </source>
</evidence>
<dbReference type="PANTHER" id="PTHR42734:SF17">
    <property type="entry name" value="METAL TRANSPORT SYSTEM ATP-BINDING PROTEIN TM_0124-RELATED"/>
    <property type="match status" value="1"/>
</dbReference>
<organism evidence="6 7">
    <name type="scientific">Candidatus Yonathbacteria bacterium RIFCSPHIGHO2_01_FULL_51_10</name>
    <dbReference type="NCBI Taxonomy" id="1802723"/>
    <lineage>
        <taxon>Bacteria</taxon>
        <taxon>Candidatus Yonathiibacteriota</taxon>
    </lineage>
</organism>
<keyword evidence="4" id="KW-0067">ATP-binding</keyword>
<dbReference type="SUPFAM" id="SSF52540">
    <property type="entry name" value="P-loop containing nucleoside triphosphate hydrolases"/>
    <property type="match status" value="1"/>
</dbReference>
<dbReference type="PROSITE" id="PS50893">
    <property type="entry name" value="ABC_TRANSPORTER_2"/>
    <property type="match status" value="1"/>
</dbReference>
<proteinExistence type="inferred from homology"/>
<evidence type="ECO:0000256" key="3">
    <source>
        <dbReference type="ARBA" id="ARBA00022741"/>
    </source>
</evidence>
<accession>A0A1G2SB48</accession>
<reference evidence="6 7" key="1">
    <citation type="journal article" date="2016" name="Nat. Commun.">
        <title>Thousands of microbial genomes shed light on interconnected biogeochemical processes in an aquifer system.</title>
        <authorList>
            <person name="Anantharaman K."/>
            <person name="Brown C.T."/>
            <person name="Hug L.A."/>
            <person name="Sharon I."/>
            <person name="Castelle C.J."/>
            <person name="Probst A.J."/>
            <person name="Thomas B.C."/>
            <person name="Singh A."/>
            <person name="Wilkins M.J."/>
            <person name="Karaoz U."/>
            <person name="Brodie E.L."/>
            <person name="Williams K.H."/>
            <person name="Hubbard S.S."/>
            <person name="Banfield J.F."/>
        </authorList>
    </citation>
    <scope>NUCLEOTIDE SEQUENCE [LARGE SCALE GENOMIC DNA]</scope>
</reference>
<comment type="caution">
    <text evidence="6">The sequence shown here is derived from an EMBL/GenBank/DDBJ whole genome shotgun (WGS) entry which is preliminary data.</text>
</comment>
<keyword evidence="2" id="KW-0813">Transport</keyword>
<comment type="similarity">
    <text evidence="1">Belongs to the ABC transporter superfamily.</text>
</comment>
<feature type="domain" description="ABC transporter" evidence="5">
    <location>
        <begin position="7"/>
        <end position="243"/>
    </location>
</feature>
<dbReference type="AlphaFoldDB" id="A0A1G2SB48"/>
<dbReference type="SMART" id="SM00382">
    <property type="entry name" value="AAA"/>
    <property type="match status" value="1"/>
</dbReference>
<dbReference type="InterPro" id="IPR003439">
    <property type="entry name" value="ABC_transporter-like_ATP-bd"/>
</dbReference>
<dbReference type="PROSITE" id="PS00211">
    <property type="entry name" value="ABC_TRANSPORTER_1"/>
    <property type="match status" value="1"/>
</dbReference>
<evidence type="ECO:0000313" key="6">
    <source>
        <dbReference type="EMBL" id="OHA82260.1"/>
    </source>
</evidence>
<dbReference type="InterPro" id="IPR050153">
    <property type="entry name" value="Metal_Ion_Import_ABC"/>
</dbReference>
<dbReference type="FunFam" id="3.40.50.300:FF:000134">
    <property type="entry name" value="Iron-enterobactin ABC transporter ATP-binding protein"/>
    <property type="match status" value="1"/>
</dbReference>
<protein>
    <recommendedName>
        <fullName evidence="5">ABC transporter domain-containing protein</fullName>
    </recommendedName>
</protein>
<dbReference type="Pfam" id="PF00005">
    <property type="entry name" value="ABC_tran"/>
    <property type="match status" value="1"/>
</dbReference>
<dbReference type="Gene3D" id="3.40.50.300">
    <property type="entry name" value="P-loop containing nucleotide triphosphate hydrolases"/>
    <property type="match status" value="1"/>
</dbReference>
<gene>
    <name evidence="6" type="ORF">A2675_00405</name>
</gene>
<dbReference type="CDD" id="cd03235">
    <property type="entry name" value="ABC_Metallic_Cations"/>
    <property type="match status" value="1"/>
</dbReference>
<keyword evidence="3" id="KW-0547">Nucleotide-binding</keyword>
<dbReference type="STRING" id="1802723.A2675_00405"/>
<dbReference type="InterPro" id="IPR003593">
    <property type="entry name" value="AAA+_ATPase"/>
</dbReference>
<evidence type="ECO:0000256" key="2">
    <source>
        <dbReference type="ARBA" id="ARBA00022448"/>
    </source>
</evidence>
<evidence type="ECO:0000256" key="4">
    <source>
        <dbReference type="ARBA" id="ARBA00022840"/>
    </source>
</evidence>
<dbReference type="InterPro" id="IPR017871">
    <property type="entry name" value="ABC_transporter-like_CS"/>
</dbReference>
<dbReference type="GO" id="GO:0016887">
    <property type="term" value="F:ATP hydrolysis activity"/>
    <property type="evidence" value="ECO:0007669"/>
    <property type="project" value="InterPro"/>
</dbReference>
<evidence type="ECO:0000313" key="7">
    <source>
        <dbReference type="Proteomes" id="UP000176997"/>
    </source>
</evidence>
<dbReference type="EMBL" id="MHUS01000002">
    <property type="protein sequence ID" value="OHA82260.1"/>
    <property type="molecule type" value="Genomic_DNA"/>
</dbReference>
<dbReference type="InterPro" id="IPR027417">
    <property type="entry name" value="P-loop_NTPase"/>
</dbReference>
<name>A0A1G2SB48_9BACT</name>
<evidence type="ECO:0000259" key="5">
    <source>
        <dbReference type="PROSITE" id="PS50893"/>
    </source>
</evidence>
<dbReference type="Proteomes" id="UP000176997">
    <property type="component" value="Unassembled WGS sequence"/>
</dbReference>
<dbReference type="PANTHER" id="PTHR42734">
    <property type="entry name" value="METAL TRANSPORT SYSTEM ATP-BINDING PROTEIN TM_0124-RELATED"/>
    <property type="match status" value="1"/>
</dbReference>